<dbReference type="Proteomes" id="UP001248709">
    <property type="component" value="Unassembled WGS sequence"/>
</dbReference>
<dbReference type="Pfam" id="PF19112">
    <property type="entry name" value="VanA_C"/>
    <property type="match status" value="1"/>
</dbReference>
<name>A0ABU3H9W5_9BACL</name>
<evidence type="ECO:0000259" key="6">
    <source>
        <dbReference type="PROSITE" id="PS51296"/>
    </source>
</evidence>
<keyword evidence="8" id="KW-1185">Reference proteome</keyword>
<evidence type="ECO:0000313" key="8">
    <source>
        <dbReference type="Proteomes" id="UP001248709"/>
    </source>
</evidence>
<dbReference type="EMBL" id="JAUSUY010000012">
    <property type="protein sequence ID" value="MDT3427505.1"/>
    <property type="molecule type" value="Genomic_DNA"/>
</dbReference>
<protein>
    <submittedName>
        <fullName evidence="7">Phenylpropionate dioxygenase-like ring-hydroxylating dioxygenase large terminal subunit</fullName>
    </submittedName>
</protein>
<dbReference type="SUPFAM" id="SSF55961">
    <property type="entry name" value="Bet v1-like"/>
    <property type="match status" value="1"/>
</dbReference>
<dbReference type="Gene3D" id="2.102.10.10">
    <property type="entry name" value="Rieske [2Fe-2S] iron-sulphur domain"/>
    <property type="match status" value="1"/>
</dbReference>
<evidence type="ECO:0000256" key="5">
    <source>
        <dbReference type="ARBA" id="ARBA00023014"/>
    </source>
</evidence>
<keyword evidence="2" id="KW-0479">Metal-binding</keyword>
<evidence type="ECO:0000256" key="3">
    <source>
        <dbReference type="ARBA" id="ARBA00023002"/>
    </source>
</evidence>
<sequence>MIKDQVLAKDWISVAYSQDIGADPVPVTVLEERIVLFRTSKGVQAFKDLCIHRGAALSLGKVVDDCIVCPYHGWKYDTEGKCVRIPQQPEGQTIPPKARAIAYPCEERYGVVWVKLEEDASESGTPVPFYEEYEDPAFRTVHAEPYILHAAAPRVVENFLDASHLAFVHDGLLGDSAFPEIPDYGVNWKENRYVSDEIPVYADADGSGNYATIYYTFEILRPMTARLKKVNYTNNQILSMLFTVLPHDERKTTVFALVTRNYALDQPDEYFRDFQKRVIEQDAGIVESQKPEELPLDLQAELHLKADRVSIAYRRWLGELGVTYGSDVTGVKKK</sequence>
<dbReference type="PANTHER" id="PTHR21266:SF60">
    <property type="entry name" value="3-KETOSTEROID-9-ALPHA-MONOOXYGENASE, OXYGENASE COMPONENT"/>
    <property type="match status" value="1"/>
</dbReference>
<dbReference type="CDD" id="cd03469">
    <property type="entry name" value="Rieske_RO_Alpha_N"/>
    <property type="match status" value="1"/>
</dbReference>
<organism evidence="7 8">
    <name type="scientific">Paenibacillus forsythiae</name>
    <dbReference type="NCBI Taxonomy" id="365616"/>
    <lineage>
        <taxon>Bacteria</taxon>
        <taxon>Bacillati</taxon>
        <taxon>Bacillota</taxon>
        <taxon>Bacilli</taxon>
        <taxon>Bacillales</taxon>
        <taxon>Paenibacillaceae</taxon>
        <taxon>Paenibacillus</taxon>
    </lineage>
</organism>
<dbReference type="InterPro" id="IPR044043">
    <property type="entry name" value="VanA_C_cat"/>
</dbReference>
<accession>A0ABU3H9W5</accession>
<dbReference type="Gene3D" id="3.90.380.10">
    <property type="entry name" value="Naphthalene 1,2-dioxygenase Alpha Subunit, Chain A, domain 1"/>
    <property type="match status" value="1"/>
</dbReference>
<dbReference type="Pfam" id="PF00355">
    <property type="entry name" value="Rieske"/>
    <property type="match status" value="1"/>
</dbReference>
<evidence type="ECO:0000256" key="2">
    <source>
        <dbReference type="ARBA" id="ARBA00022723"/>
    </source>
</evidence>
<gene>
    <name evidence="7" type="ORF">J2Z22_003068</name>
</gene>
<reference evidence="7 8" key="1">
    <citation type="submission" date="2023-07" db="EMBL/GenBank/DDBJ databases">
        <title>Genomic Encyclopedia of Type Strains, Phase IV (KMG-IV): sequencing the most valuable type-strain genomes for metagenomic binning, comparative biology and taxonomic classification.</title>
        <authorList>
            <person name="Goeker M."/>
        </authorList>
    </citation>
    <scope>NUCLEOTIDE SEQUENCE [LARGE SCALE GENOMIC DNA]</scope>
    <source>
        <strain evidence="7 8">T98</strain>
    </source>
</reference>
<keyword evidence="1" id="KW-0001">2Fe-2S</keyword>
<evidence type="ECO:0000256" key="4">
    <source>
        <dbReference type="ARBA" id="ARBA00023004"/>
    </source>
</evidence>
<dbReference type="PANTHER" id="PTHR21266">
    <property type="entry name" value="IRON-SULFUR DOMAIN CONTAINING PROTEIN"/>
    <property type="match status" value="1"/>
</dbReference>
<dbReference type="InterPro" id="IPR036922">
    <property type="entry name" value="Rieske_2Fe-2S_sf"/>
</dbReference>
<keyword evidence="3" id="KW-0560">Oxidoreductase</keyword>
<evidence type="ECO:0000256" key="1">
    <source>
        <dbReference type="ARBA" id="ARBA00022714"/>
    </source>
</evidence>
<keyword evidence="5" id="KW-0411">Iron-sulfur</keyword>
<dbReference type="InterPro" id="IPR017941">
    <property type="entry name" value="Rieske_2Fe-2S"/>
</dbReference>
<dbReference type="RefSeq" id="WP_025702638.1">
    <property type="nucleotide sequence ID" value="NZ_JAUSUY010000012.1"/>
</dbReference>
<dbReference type="PROSITE" id="PS51296">
    <property type="entry name" value="RIESKE"/>
    <property type="match status" value="1"/>
</dbReference>
<proteinExistence type="predicted"/>
<evidence type="ECO:0000313" key="7">
    <source>
        <dbReference type="EMBL" id="MDT3427505.1"/>
    </source>
</evidence>
<dbReference type="SUPFAM" id="SSF50022">
    <property type="entry name" value="ISP domain"/>
    <property type="match status" value="1"/>
</dbReference>
<comment type="caution">
    <text evidence="7">The sequence shown here is derived from an EMBL/GenBank/DDBJ whole genome shotgun (WGS) entry which is preliminary data.</text>
</comment>
<dbReference type="InterPro" id="IPR050584">
    <property type="entry name" value="Cholesterol_7-desaturase"/>
</dbReference>
<feature type="domain" description="Rieske" evidence="6">
    <location>
        <begin position="11"/>
        <end position="114"/>
    </location>
</feature>
<keyword evidence="4" id="KW-0408">Iron</keyword>